<dbReference type="InterPro" id="IPR029021">
    <property type="entry name" value="Prot-tyrosine_phosphatase-like"/>
</dbReference>
<keyword evidence="4" id="KW-0732">Signal</keyword>
<evidence type="ECO:0000256" key="2">
    <source>
        <dbReference type="SAM" id="MobiDB-lite"/>
    </source>
</evidence>
<dbReference type="Proteomes" id="UP000324233">
    <property type="component" value="Chromosome"/>
</dbReference>
<dbReference type="SUPFAM" id="SSF52799">
    <property type="entry name" value="(Phosphotyrosine protein) phosphatases II"/>
    <property type="match status" value="1"/>
</dbReference>
<gene>
    <name evidence="7" type="ORF">OJF2_42770</name>
</gene>
<reference evidence="7 8" key="1">
    <citation type="submission" date="2019-08" db="EMBL/GenBank/DDBJ databases">
        <title>Deep-cultivation of Planctomycetes and their phenomic and genomic characterization uncovers novel biology.</title>
        <authorList>
            <person name="Wiegand S."/>
            <person name="Jogler M."/>
            <person name="Boedeker C."/>
            <person name="Pinto D."/>
            <person name="Vollmers J."/>
            <person name="Rivas-Marin E."/>
            <person name="Kohn T."/>
            <person name="Peeters S.H."/>
            <person name="Heuer A."/>
            <person name="Rast P."/>
            <person name="Oberbeckmann S."/>
            <person name="Bunk B."/>
            <person name="Jeske O."/>
            <person name="Meyerdierks A."/>
            <person name="Storesund J.E."/>
            <person name="Kallscheuer N."/>
            <person name="Luecker S."/>
            <person name="Lage O.M."/>
            <person name="Pohl T."/>
            <person name="Merkel B.J."/>
            <person name="Hornburger P."/>
            <person name="Mueller R.-W."/>
            <person name="Bruemmer F."/>
            <person name="Labrenz M."/>
            <person name="Spormann A.M."/>
            <person name="Op den Camp H."/>
            <person name="Overmann J."/>
            <person name="Amann R."/>
            <person name="Jetten M.S.M."/>
            <person name="Mascher T."/>
            <person name="Medema M.H."/>
            <person name="Devos D.P."/>
            <person name="Kaster A.-K."/>
            <person name="Ovreas L."/>
            <person name="Rohde M."/>
            <person name="Galperin M.Y."/>
            <person name="Jogler C."/>
        </authorList>
    </citation>
    <scope>NUCLEOTIDE SEQUENCE [LARGE SCALE GENOMIC DNA]</scope>
    <source>
        <strain evidence="7 8">OJF2</strain>
    </source>
</reference>
<dbReference type="PROSITE" id="PS00383">
    <property type="entry name" value="TYR_PHOSPHATASE_1"/>
    <property type="match status" value="1"/>
</dbReference>
<keyword evidence="3" id="KW-0472">Membrane</keyword>
<dbReference type="PROSITE" id="PS50054">
    <property type="entry name" value="TYR_PHOSPHATASE_DUAL"/>
    <property type="match status" value="1"/>
</dbReference>
<feature type="transmembrane region" description="Helical" evidence="3">
    <location>
        <begin position="30"/>
        <end position="51"/>
    </location>
</feature>
<protein>
    <submittedName>
        <fullName evidence="7">Uncharacterized protein</fullName>
    </submittedName>
</protein>
<evidence type="ECO:0000259" key="5">
    <source>
        <dbReference type="PROSITE" id="PS50054"/>
    </source>
</evidence>
<feature type="compositionally biased region" description="Low complexity" evidence="2">
    <location>
        <begin position="219"/>
        <end position="228"/>
    </location>
</feature>
<evidence type="ECO:0000313" key="8">
    <source>
        <dbReference type="Proteomes" id="UP000324233"/>
    </source>
</evidence>
<keyword evidence="1" id="KW-0378">Hydrolase</keyword>
<dbReference type="PANTHER" id="PTHR47216">
    <property type="match status" value="1"/>
</dbReference>
<name>A0A5B9W712_9BACT</name>
<evidence type="ECO:0000313" key="7">
    <source>
        <dbReference type="EMBL" id="QEH35720.1"/>
    </source>
</evidence>
<dbReference type="InterPro" id="IPR000387">
    <property type="entry name" value="Tyr_Pase_dom"/>
</dbReference>
<dbReference type="Pfam" id="PF22785">
    <property type="entry name" value="Tc-R-P"/>
    <property type="match status" value="1"/>
</dbReference>
<feature type="domain" description="Tyrosine-protein phosphatase" evidence="5">
    <location>
        <begin position="97"/>
        <end position="243"/>
    </location>
</feature>
<dbReference type="EMBL" id="CP042997">
    <property type="protein sequence ID" value="QEH35720.1"/>
    <property type="molecule type" value="Genomic_DNA"/>
</dbReference>
<evidence type="ECO:0000259" key="6">
    <source>
        <dbReference type="PROSITE" id="PS50056"/>
    </source>
</evidence>
<keyword evidence="3" id="KW-1133">Transmembrane helix</keyword>
<feature type="domain" description="Tyrosine specific protein phosphatases" evidence="6">
    <location>
        <begin position="163"/>
        <end position="232"/>
    </location>
</feature>
<feature type="signal peptide" evidence="4">
    <location>
        <begin position="1"/>
        <end position="18"/>
    </location>
</feature>
<dbReference type="OrthoDB" id="9806482at2"/>
<dbReference type="AlphaFoldDB" id="A0A5B9W712"/>
<dbReference type="RefSeq" id="WP_148598834.1">
    <property type="nucleotide sequence ID" value="NZ_CP042997.1"/>
</dbReference>
<organism evidence="7 8">
    <name type="scientific">Aquisphaera giovannonii</name>
    <dbReference type="NCBI Taxonomy" id="406548"/>
    <lineage>
        <taxon>Bacteria</taxon>
        <taxon>Pseudomonadati</taxon>
        <taxon>Planctomycetota</taxon>
        <taxon>Planctomycetia</taxon>
        <taxon>Isosphaerales</taxon>
        <taxon>Isosphaeraceae</taxon>
        <taxon>Aquisphaera</taxon>
    </lineage>
</organism>
<sequence precursor="true">MKLAIAFAILGLAMATLAAGMGARASGGRWLAFGLEAYLAACFLALSAIYAARAAGVEVERILARSRWSPLLRAVLLPYLATGVIALLVARGLGLGSPFRPVAPGLYAGRIPFPDERGRLREAGIDAVLNLCWEFPGPSGPAAGTGIATARVPILDGVPPTDAQFREALEYVERWHAAWRRVLIHCAQGHGRTSTIVAAALVRLGLAEGGDEALARVAAARPGARPSPSQKAALDRYLSGSTPDARGRPRGS</sequence>
<evidence type="ECO:0000256" key="3">
    <source>
        <dbReference type="SAM" id="Phobius"/>
    </source>
</evidence>
<feature type="region of interest" description="Disordered" evidence="2">
    <location>
        <begin position="219"/>
        <end position="252"/>
    </location>
</feature>
<evidence type="ECO:0000256" key="1">
    <source>
        <dbReference type="ARBA" id="ARBA00022801"/>
    </source>
</evidence>
<feature type="chain" id="PRO_5022967344" evidence="4">
    <location>
        <begin position="19"/>
        <end position="252"/>
    </location>
</feature>
<dbReference type="InterPro" id="IPR016130">
    <property type="entry name" value="Tyr_Pase_AS"/>
</dbReference>
<dbReference type="GO" id="GO:0016787">
    <property type="term" value="F:hydrolase activity"/>
    <property type="evidence" value="ECO:0007669"/>
    <property type="project" value="UniProtKB-KW"/>
</dbReference>
<accession>A0A5B9W712</accession>
<dbReference type="Gene3D" id="3.90.190.10">
    <property type="entry name" value="Protein tyrosine phosphatase superfamily"/>
    <property type="match status" value="1"/>
</dbReference>
<dbReference type="KEGG" id="agv:OJF2_42770"/>
<evidence type="ECO:0000256" key="4">
    <source>
        <dbReference type="SAM" id="SignalP"/>
    </source>
</evidence>
<feature type="transmembrane region" description="Helical" evidence="3">
    <location>
        <begin position="71"/>
        <end position="90"/>
    </location>
</feature>
<dbReference type="PROSITE" id="PS50056">
    <property type="entry name" value="TYR_PHOSPHATASE_2"/>
    <property type="match status" value="1"/>
</dbReference>
<proteinExistence type="predicted"/>
<keyword evidence="8" id="KW-1185">Reference proteome</keyword>
<keyword evidence="3" id="KW-0812">Transmembrane</keyword>
<dbReference type="PANTHER" id="PTHR47216:SF4">
    <property type="entry name" value="OS01G0859400 PROTEIN"/>
    <property type="match status" value="1"/>
</dbReference>
<dbReference type="InterPro" id="IPR020422">
    <property type="entry name" value="TYR_PHOSPHATASE_DUAL_dom"/>
</dbReference>